<sequence length="179" mass="20459">MTGNPHLKRIRVDRFKGHKTNYRLPLLEASKCSGWMERWIEGSSQPGTILEEVLEFPSQCFSDKVPLLYHFLRSKPDVLAGGPADKLIACSLVNNAAKSNLHRKALPRKGPPKKCSKSQQWYMYHCHHCQTHILGDVEAVKQHLLASQRHQQKAPKGREDESPFLLLASILHKRNVTYM</sequence>
<accession>A0A9N8DKF6</accession>
<reference evidence="1" key="1">
    <citation type="submission" date="2020-06" db="EMBL/GenBank/DDBJ databases">
        <authorList>
            <consortium name="Plant Systems Biology data submission"/>
        </authorList>
    </citation>
    <scope>NUCLEOTIDE SEQUENCE</scope>
    <source>
        <strain evidence="1">D6</strain>
    </source>
</reference>
<evidence type="ECO:0000313" key="1">
    <source>
        <dbReference type="EMBL" id="CAB9501379.1"/>
    </source>
</evidence>
<comment type="caution">
    <text evidence="1">The sequence shown here is derived from an EMBL/GenBank/DDBJ whole genome shotgun (WGS) entry which is preliminary data.</text>
</comment>
<dbReference type="Proteomes" id="UP001153069">
    <property type="component" value="Unassembled WGS sequence"/>
</dbReference>
<gene>
    <name evidence="1" type="ORF">SEMRO_107_G053800.1</name>
</gene>
<name>A0A9N8DKF6_9STRA</name>
<dbReference type="EMBL" id="CAICTM010000106">
    <property type="protein sequence ID" value="CAB9501379.1"/>
    <property type="molecule type" value="Genomic_DNA"/>
</dbReference>
<keyword evidence="2" id="KW-1185">Reference proteome</keyword>
<dbReference type="AlphaFoldDB" id="A0A9N8DKF6"/>
<proteinExistence type="predicted"/>
<organism evidence="1 2">
    <name type="scientific">Seminavis robusta</name>
    <dbReference type="NCBI Taxonomy" id="568900"/>
    <lineage>
        <taxon>Eukaryota</taxon>
        <taxon>Sar</taxon>
        <taxon>Stramenopiles</taxon>
        <taxon>Ochrophyta</taxon>
        <taxon>Bacillariophyta</taxon>
        <taxon>Bacillariophyceae</taxon>
        <taxon>Bacillariophycidae</taxon>
        <taxon>Naviculales</taxon>
        <taxon>Naviculaceae</taxon>
        <taxon>Seminavis</taxon>
    </lineage>
</organism>
<protein>
    <submittedName>
        <fullName evidence="1">Uncharacterized protein</fullName>
    </submittedName>
</protein>
<evidence type="ECO:0000313" key="2">
    <source>
        <dbReference type="Proteomes" id="UP001153069"/>
    </source>
</evidence>